<protein>
    <recommendedName>
        <fullName evidence="5">DUF4352 domain-containing protein</fullName>
    </recommendedName>
</protein>
<dbReference type="GeneID" id="72184059"/>
<dbReference type="KEGG" id="halx:M0R89_02630"/>
<reference evidence="3 4" key="1">
    <citation type="submission" date="2022-04" db="EMBL/GenBank/DDBJ databases">
        <title>Diverse halophilic archaea isolated from saline environments.</title>
        <authorList>
            <person name="Cui H.-L."/>
        </authorList>
    </citation>
    <scope>NUCLEOTIDE SEQUENCE [LARGE SCALE GENOMIC DNA]</scope>
    <source>
        <strain evidence="3 4">XZYJT49</strain>
    </source>
</reference>
<dbReference type="Gene3D" id="2.60.40.10">
    <property type="entry name" value="Immunoglobulins"/>
    <property type="match status" value="1"/>
</dbReference>
<dbReference type="PROSITE" id="PS51257">
    <property type="entry name" value="PROKAR_LIPOPROTEIN"/>
    <property type="match status" value="1"/>
</dbReference>
<gene>
    <name evidence="3" type="ORF">M0R89_02630</name>
</gene>
<dbReference type="Gene3D" id="2.60.40.1240">
    <property type="match status" value="1"/>
</dbReference>
<name>A0A8U0HW87_9EURY</name>
<evidence type="ECO:0000256" key="1">
    <source>
        <dbReference type="ARBA" id="ARBA00022729"/>
    </source>
</evidence>
<dbReference type="RefSeq" id="WP_248651014.1">
    <property type="nucleotide sequence ID" value="NZ_CP096659.1"/>
</dbReference>
<evidence type="ECO:0008006" key="5">
    <source>
        <dbReference type="Google" id="ProtNLM"/>
    </source>
</evidence>
<dbReference type="Proteomes" id="UP000830729">
    <property type="component" value="Chromosome"/>
</dbReference>
<sequence>MNRRKLLSFATTATLPSLAGCQVFGGALDSGPATFEDVTLSGPDEVGVGETFSLSVSATNAGGESGNFTDTLTADGRGPGDDTRIRIGDVSASESRSVEVGPFSLSHAGRHRFRLTGTGAAHTVSAATQSLPGGQRFAFADGLALSVADPAYRDALLFDAPDGRDVLASGDAFASDDESAPDESVLAVVRIWMENRTGGSLPVGPSSFSVSDGEVVATLDGAADGLASLDGVDGDPFGASALAPGDSRTGWLVADVATERATEGLQVAWNRARGDARGGEADETASGETSDSAPEVRWQFDATELPRFEVTDLSLPAETEVGAALSATATVENTGSVPGTYRGVFEHRYADEDEWRARETVEVELAPGERRTWTTERTAPEAGRAEYRLRPGRPVETVGVRAAERGLGESFTTPDGAEVRVNVGSDAFDGLLQSYVYDDGQNQSFRAPAGKTFAFVRVAVRNATDERIAFPGPGRFSVAVGEESYGVFHQSSNGNTTFASPVEGPFYAPTAAYDPDETERGWLVFQVPADATVGDLAVRWSPSEDVGATWSE</sequence>
<evidence type="ECO:0000313" key="4">
    <source>
        <dbReference type="Proteomes" id="UP000830729"/>
    </source>
</evidence>
<evidence type="ECO:0000256" key="2">
    <source>
        <dbReference type="SAM" id="MobiDB-lite"/>
    </source>
</evidence>
<keyword evidence="1" id="KW-0732">Signal</keyword>
<organism evidence="3 4">
    <name type="scientific">Halorussus limi</name>
    <dbReference type="NCBI Taxonomy" id="2938695"/>
    <lineage>
        <taxon>Archaea</taxon>
        <taxon>Methanobacteriati</taxon>
        <taxon>Methanobacteriota</taxon>
        <taxon>Stenosarchaea group</taxon>
        <taxon>Halobacteria</taxon>
        <taxon>Halobacteriales</taxon>
        <taxon>Haladaptataceae</taxon>
        <taxon>Halorussus</taxon>
    </lineage>
</organism>
<dbReference type="InterPro" id="IPR029050">
    <property type="entry name" value="Immunoprotect_excell_Ig-like"/>
</dbReference>
<dbReference type="InterPro" id="IPR013783">
    <property type="entry name" value="Ig-like_fold"/>
</dbReference>
<proteinExistence type="predicted"/>
<dbReference type="AlphaFoldDB" id="A0A8U0HW87"/>
<keyword evidence="4" id="KW-1185">Reference proteome</keyword>
<accession>A0A8U0HW87</accession>
<evidence type="ECO:0000313" key="3">
    <source>
        <dbReference type="EMBL" id="UPV74971.1"/>
    </source>
</evidence>
<dbReference type="EMBL" id="CP096659">
    <property type="protein sequence ID" value="UPV74971.1"/>
    <property type="molecule type" value="Genomic_DNA"/>
</dbReference>
<feature type="region of interest" description="Disordered" evidence="2">
    <location>
        <begin position="272"/>
        <end position="293"/>
    </location>
</feature>